<accession>A0ACB7ZHQ7</accession>
<keyword evidence="2" id="KW-1185">Reference proteome</keyword>
<reference evidence="1 2" key="1">
    <citation type="journal article" date="2021" name="Hortic Res">
        <title>High-quality reference genome and annotation aids understanding of berry development for evergreen blueberry (Vaccinium darrowii).</title>
        <authorList>
            <person name="Yu J."/>
            <person name="Hulse-Kemp A.M."/>
            <person name="Babiker E."/>
            <person name="Staton M."/>
        </authorList>
    </citation>
    <scope>NUCLEOTIDE SEQUENCE [LARGE SCALE GENOMIC DNA]</scope>
    <source>
        <strain evidence="2">cv. NJ 8807/NJ 8810</strain>
        <tissue evidence="1">Young leaf</tissue>
    </source>
</reference>
<sequence>MALVPLLQQWGQELYKTISISLFFFSAPLLLLLFALHFFQGGRKLKLPPSPPRLPIIGHLHLLGTLPHKSFSILSQTYGRILLLQLGLAPTLVVTSAEIAKEIMKTQDVTFSNRVQTRAAKIISYGCSDLIFSPHNEYWRQMRKIFVLRLLSLNRVHSFDSLREEEVARFIEKIRGTCLDGTPINLRELVVLVSSDIISRCILGTRNEVEDDKKRFGVLARSAMVLMGEFCFQDFFPSLGWMDVLTGFVNRLKSTSEGFDAFLDEVIARHRKCEGNFDQPDKNCFIEILLELQKEDMTGMDFTQNSFKAILLDIFVAGTDTTSTTIEWAMAELMKSPTRMKKIQEEVRRVVGKKSKIKQDDIDQMDYLKCVVKETLRLHPPGPFLVPRESSESTKLGGYDIPPKTRIFINAWAIQRDPKYWDRPQEFLPERFSNNPIDFRGNDFEFIPFGAGRRGCPGISFAIAETEQVLANLLYWFDWKLPVGVELEDLEMSEVFGVALHKKIELQLVPVLQYPVSFQ</sequence>
<dbReference type="EMBL" id="CM037159">
    <property type="protein sequence ID" value="KAH7865140.1"/>
    <property type="molecule type" value="Genomic_DNA"/>
</dbReference>
<proteinExistence type="predicted"/>
<dbReference type="Proteomes" id="UP000828048">
    <property type="component" value="Chromosome 9"/>
</dbReference>
<name>A0ACB7ZHQ7_9ERIC</name>
<protein>
    <submittedName>
        <fullName evidence="1">Uncharacterized protein</fullName>
    </submittedName>
</protein>
<evidence type="ECO:0000313" key="2">
    <source>
        <dbReference type="Proteomes" id="UP000828048"/>
    </source>
</evidence>
<gene>
    <name evidence="1" type="ORF">Vadar_002770</name>
</gene>
<organism evidence="1 2">
    <name type="scientific">Vaccinium darrowii</name>
    <dbReference type="NCBI Taxonomy" id="229202"/>
    <lineage>
        <taxon>Eukaryota</taxon>
        <taxon>Viridiplantae</taxon>
        <taxon>Streptophyta</taxon>
        <taxon>Embryophyta</taxon>
        <taxon>Tracheophyta</taxon>
        <taxon>Spermatophyta</taxon>
        <taxon>Magnoliopsida</taxon>
        <taxon>eudicotyledons</taxon>
        <taxon>Gunneridae</taxon>
        <taxon>Pentapetalae</taxon>
        <taxon>asterids</taxon>
        <taxon>Ericales</taxon>
        <taxon>Ericaceae</taxon>
        <taxon>Vaccinioideae</taxon>
        <taxon>Vaccinieae</taxon>
        <taxon>Vaccinium</taxon>
    </lineage>
</organism>
<evidence type="ECO:0000313" key="1">
    <source>
        <dbReference type="EMBL" id="KAH7865140.1"/>
    </source>
</evidence>
<comment type="caution">
    <text evidence="1">The sequence shown here is derived from an EMBL/GenBank/DDBJ whole genome shotgun (WGS) entry which is preliminary data.</text>
</comment>